<reference evidence="2 3" key="1">
    <citation type="journal article" date="2020" name="Nat. Food">
        <title>A phased Vanilla planifolia genome enables genetic improvement of flavour and production.</title>
        <authorList>
            <person name="Hasing T."/>
            <person name="Tang H."/>
            <person name="Brym M."/>
            <person name="Khazi F."/>
            <person name="Huang T."/>
            <person name="Chambers A.H."/>
        </authorList>
    </citation>
    <scope>NUCLEOTIDE SEQUENCE [LARGE SCALE GENOMIC DNA]</scope>
    <source>
        <tissue evidence="2">Leaf</tissue>
    </source>
</reference>
<organism evidence="2 3">
    <name type="scientific">Vanilla planifolia</name>
    <name type="common">Vanilla</name>
    <dbReference type="NCBI Taxonomy" id="51239"/>
    <lineage>
        <taxon>Eukaryota</taxon>
        <taxon>Viridiplantae</taxon>
        <taxon>Streptophyta</taxon>
        <taxon>Embryophyta</taxon>
        <taxon>Tracheophyta</taxon>
        <taxon>Spermatophyta</taxon>
        <taxon>Magnoliopsida</taxon>
        <taxon>Liliopsida</taxon>
        <taxon>Asparagales</taxon>
        <taxon>Orchidaceae</taxon>
        <taxon>Vanilloideae</taxon>
        <taxon>Vanilleae</taxon>
        <taxon>Vanilla</taxon>
    </lineage>
</organism>
<protein>
    <submittedName>
        <fullName evidence="2">Uncharacterized protein</fullName>
    </submittedName>
</protein>
<sequence length="108" mass="11462">MASINNWLAFSLSPQELPPSQPHPDRLISGVDGAPATDCFGLSIDSASEPPLAIPTLRPDLPFGILEAFNRTSHQNHGWNMKGLDSMLVGSSSSQTAHGGDRPKAELS</sequence>
<proteinExistence type="predicted"/>
<dbReference type="EMBL" id="JADCNM010000005">
    <property type="protein sequence ID" value="KAG0483360.1"/>
    <property type="molecule type" value="Genomic_DNA"/>
</dbReference>
<dbReference type="AlphaFoldDB" id="A0A835R8G2"/>
<dbReference type="OrthoDB" id="1996654at2759"/>
<accession>A0A835R8G2</accession>
<evidence type="ECO:0000256" key="1">
    <source>
        <dbReference type="SAM" id="MobiDB-lite"/>
    </source>
</evidence>
<feature type="region of interest" description="Disordered" evidence="1">
    <location>
        <begin position="13"/>
        <end position="32"/>
    </location>
</feature>
<evidence type="ECO:0000313" key="3">
    <source>
        <dbReference type="Proteomes" id="UP000639772"/>
    </source>
</evidence>
<evidence type="ECO:0000313" key="2">
    <source>
        <dbReference type="EMBL" id="KAG0483360.1"/>
    </source>
</evidence>
<dbReference type="Proteomes" id="UP000639772">
    <property type="component" value="Unassembled WGS sequence"/>
</dbReference>
<comment type="caution">
    <text evidence="2">The sequence shown here is derived from an EMBL/GenBank/DDBJ whole genome shotgun (WGS) entry which is preliminary data.</text>
</comment>
<name>A0A835R8G2_VANPL</name>
<gene>
    <name evidence="2" type="ORF">HPP92_011444</name>
</gene>
<feature type="compositionally biased region" description="Basic and acidic residues" evidence="1">
    <location>
        <begin position="99"/>
        <end position="108"/>
    </location>
</feature>
<feature type="region of interest" description="Disordered" evidence="1">
    <location>
        <begin position="87"/>
        <end position="108"/>
    </location>
</feature>